<gene>
    <name evidence="3" type="ORF">SAMN02910265_00395</name>
</gene>
<evidence type="ECO:0000256" key="2">
    <source>
        <dbReference type="SAM" id="Phobius"/>
    </source>
</evidence>
<feature type="compositionally biased region" description="Low complexity" evidence="1">
    <location>
        <begin position="280"/>
        <end position="305"/>
    </location>
</feature>
<evidence type="ECO:0000256" key="1">
    <source>
        <dbReference type="SAM" id="MobiDB-lite"/>
    </source>
</evidence>
<dbReference type="Proteomes" id="UP000183190">
    <property type="component" value="Unassembled WGS sequence"/>
</dbReference>
<evidence type="ECO:0008006" key="5">
    <source>
        <dbReference type="Google" id="ProtNLM"/>
    </source>
</evidence>
<feature type="region of interest" description="Disordered" evidence="1">
    <location>
        <begin position="279"/>
        <end position="305"/>
    </location>
</feature>
<dbReference type="AlphaFoldDB" id="A0A1H6I176"/>
<dbReference type="RefSeq" id="WP_074714212.1">
    <property type="nucleotide sequence ID" value="NZ_FNWV01000001.1"/>
</dbReference>
<feature type="transmembrane region" description="Helical" evidence="2">
    <location>
        <begin position="244"/>
        <end position="263"/>
    </location>
</feature>
<keyword evidence="2" id="KW-0812">Transmembrane</keyword>
<keyword evidence="2" id="KW-1133">Transmembrane helix</keyword>
<organism evidence="3 4">
    <name type="scientific">Ruminococcus flavefaciens</name>
    <dbReference type="NCBI Taxonomy" id="1265"/>
    <lineage>
        <taxon>Bacteria</taxon>
        <taxon>Bacillati</taxon>
        <taxon>Bacillota</taxon>
        <taxon>Clostridia</taxon>
        <taxon>Eubacteriales</taxon>
        <taxon>Oscillospiraceae</taxon>
        <taxon>Ruminococcus</taxon>
    </lineage>
</organism>
<accession>A0A1H6I176</accession>
<evidence type="ECO:0000313" key="3">
    <source>
        <dbReference type="EMBL" id="SEH40232.1"/>
    </source>
</evidence>
<feature type="region of interest" description="Disordered" evidence="1">
    <location>
        <begin position="1"/>
        <end position="34"/>
    </location>
</feature>
<feature type="transmembrane region" description="Helical" evidence="2">
    <location>
        <begin position="62"/>
        <end position="85"/>
    </location>
</feature>
<sequence length="425" mass="48589">MPHSSGGGSHGGSSHGGHGGSHSSSSRTRTSSRPFHNSRRYVYYHRNQPRYFYAGSDFKPGFSFATVFAILIYLPFLWVSISGIIKAVPHIPKYSDHTIIIKDEADVIDDESGVMKELKAFQKKTDITPAVITIYNDDWKNTYSSLEDYAYNRYLSEFNDEMHWLLIYSQPQDKANHSSDWYWEGMQGDNTDSVLRENEAERFNSAFHSYLYDKNDLDESLIRSFSYLTDTISMKPDMHQLGPMLFMLGFVLLHAFLMFYPSFKYRKAQPAPLDTDSNTYGGSDSYGSRNSYGNSYTSTPYSSNNSNININNNVSRNNNPNPLDPQTIRRQRINESGKNYTYSDYKADKKERDAEFNSFIDQYKQMMPENSKDESDMMPSLDSFPATSATYDNATDNSGSTVTCQYCGNIFASKYNKCPFCNARR</sequence>
<proteinExistence type="predicted"/>
<protein>
    <recommendedName>
        <fullName evidence="5">TPM domain-containing protein</fullName>
    </recommendedName>
</protein>
<evidence type="ECO:0000313" key="4">
    <source>
        <dbReference type="Proteomes" id="UP000183190"/>
    </source>
</evidence>
<reference evidence="3 4" key="1">
    <citation type="submission" date="2016-10" db="EMBL/GenBank/DDBJ databases">
        <authorList>
            <person name="de Groot N.N."/>
        </authorList>
    </citation>
    <scope>NUCLEOTIDE SEQUENCE [LARGE SCALE GENOMIC DNA]</scope>
    <source>
        <strain evidence="3 4">YAD2003</strain>
    </source>
</reference>
<dbReference type="OrthoDB" id="1819260at2"/>
<name>A0A1H6I176_RUMFL</name>
<keyword evidence="2" id="KW-0472">Membrane</keyword>
<dbReference type="EMBL" id="FNWV01000001">
    <property type="protein sequence ID" value="SEH40232.1"/>
    <property type="molecule type" value="Genomic_DNA"/>
</dbReference>
<feature type="compositionally biased region" description="Gly residues" evidence="1">
    <location>
        <begin position="1"/>
        <end position="20"/>
    </location>
</feature>